<comment type="similarity">
    <text evidence="1">Belongs to the FHIP family.</text>
</comment>
<dbReference type="PANTHER" id="PTHR21705:SF12">
    <property type="entry name" value="FHF COMPLEX SUBUNIT HOOK-INTERACTING PROTEIN C-TERMINAL DOMAIN-CONTAINING PROTEIN"/>
    <property type="match status" value="1"/>
</dbReference>
<organism evidence="3 4">
    <name type="scientific">Hydra vulgaris</name>
    <name type="common">Hydra</name>
    <name type="synonym">Hydra attenuata</name>
    <dbReference type="NCBI Taxonomy" id="6087"/>
    <lineage>
        <taxon>Eukaryota</taxon>
        <taxon>Metazoa</taxon>
        <taxon>Cnidaria</taxon>
        <taxon>Hydrozoa</taxon>
        <taxon>Hydroidolina</taxon>
        <taxon>Anthoathecata</taxon>
        <taxon>Aplanulata</taxon>
        <taxon>Hydridae</taxon>
        <taxon>Hydra</taxon>
    </lineage>
</organism>
<accession>A0ABM4BKW4</accession>
<dbReference type="PANTHER" id="PTHR21705">
    <property type="entry name" value="RAI16 PROTEIN-RELATED"/>
    <property type="match status" value="1"/>
</dbReference>
<dbReference type="Pfam" id="PF10257">
    <property type="entry name" value="RAI16-like"/>
    <property type="match status" value="1"/>
</dbReference>
<evidence type="ECO:0000313" key="3">
    <source>
        <dbReference type="Proteomes" id="UP001652625"/>
    </source>
</evidence>
<proteinExistence type="inferred from homology"/>
<dbReference type="GeneID" id="100213224"/>
<evidence type="ECO:0000256" key="1">
    <source>
        <dbReference type="ARBA" id="ARBA00024336"/>
    </source>
</evidence>
<dbReference type="Pfam" id="PF19314">
    <property type="entry name" value="DUF5917"/>
    <property type="match status" value="1"/>
</dbReference>
<dbReference type="Pfam" id="PF19311">
    <property type="entry name" value="KELAA"/>
    <property type="match status" value="1"/>
</dbReference>
<dbReference type="InterPro" id="IPR019384">
    <property type="entry name" value="FHIP"/>
</dbReference>
<keyword evidence="3" id="KW-1185">Reference proteome</keyword>
<dbReference type="InterPro" id="IPR045669">
    <property type="entry name" value="FHIP_C"/>
</dbReference>
<feature type="domain" description="FHF complex subunit HOOK-interacting protein C-terminal" evidence="2">
    <location>
        <begin position="663"/>
        <end position="754"/>
    </location>
</feature>
<protein>
    <submittedName>
        <fullName evidence="4">FHF complex subunit HOOK interacting protein 2A isoform X3</fullName>
    </submittedName>
</protein>
<evidence type="ECO:0000259" key="2">
    <source>
        <dbReference type="Pfam" id="PF19314"/>
    </source>
</evidence>
<dbReference type="InterPro" id="IPR045668">
    <property type="entry name" value="FHIP_KELAA_motif"/>
</dbReference>
<evidence type="ECO:0000313" key="4">
    <source>
        <dbReference type="RefSeq" id="XP_065649683.1"/>
    </source>
</evidence>
<dbReference type="RefSeq" id="XP_065649683.1">
    <property type="nucleotide sequence ID" value="XM_065793611.1"/>
</dbReference>
<sequence>MKRTKKMFTRFTSMLHNAVDALSPEVSILEQFKYHWKCITQYLVDTDNNKISVESTIIPYHMAQMLNVLQEEERMNKNTGPAMEFMLQQKILETLQTLGCADCPAGMKRQVLHFFTNLLGKTKQQILPHVNVHKPVIKMIKTCGIVKAAPTESEEVQFLLQVSSKLKQDSQLVNFFLQKESSENSSTTISLNNEREQPEYSLVDALLALTKSEDSRVAIKACEGLLLCSSIAEDRAAHVIVLYTAFCERMADQLSKLFKSLPAVIDPADLNQLTATWGFDLEDQMVSSFPGKRQLIAFLSWLDYINQLSLEAHPLVTRALASSIRERFILTAIEPGLSQTSEPCAITVTAILTRCLKLITSHVLAHEFADILLGTDQNPETEGCSSPHKLRRLIIQRVNHLSDQLAVESLRLFNALLHLSYQPIIETLIIRNFKQRSYLDIKKVDSQKNTVYNPQKNFNNKVNESIINKSKYNYALKKESINNITPNKIETVTEDSNELSINALNFRNSNDEKEFDSQQLANKHLINYDECFHLCDSENGEKKSKVIENENEIVTLDGDESKGESVCSTNEERYLTQGDFLDEVSMGSFNKRKVEKTVNGFLLLLPDALKSSDVSTETSYESYLRDAHKQCQQRALQTKLYQWPTMKDCSDNNLDVLDVQFYEGSFLRTILQRLQRILDQPYDINLEITSVLSLIAQYRHPYLHEFLFDTGFVKETVFTPYKILQKVCYDLKIRAQSVPNFSSTLTAMRRKLSGNFEHDNDPENFFFEGVIVLEEFCKELAAIAFVKATVDYTFNTSL</sequence>
<gene>
    <name evidence="4" type="primary">LOC100213224</name>
</gene>
<dbReference type="Proteomes" id="UP001652625">
    <property type="component" value="Chromosome 03"/>
</dbReference>
<name>A0ABM4BKW4_HYDVU</name>
<reference evidence="4" key="1">
    <citation type="submission" date="2025-08" db="UniProtKB">
        <authorList>
            <consortium name="RefSeq"/>
        </authorList>
    </citation>
    <scope>IDENTIFICATION</scope>
</reference>